<accession>A0A160TXD8</accession>
<evidence type="ECO:0000256" key="5">
    <source>
        <dbReference type="ARBA" id="ARBA00023235"/>
    </source>
</evidence>
<dbReference type="InterPro" id="IPR029017">
    <property type="entry name" value="Enolase-like_N"/>
</dbReference>
<dbReference type="InterPro" id="IPR036849">
    <property type="entry name" value="Enolase-like_C_sf"/>
</dbReference>
<keyword evidence="5 8" id="KW-0413">Isomerase</keyword>
<keyword evidence="3" id="KW-0479">Metal-binding</keyword>
<sequence>MGQRTLEITDVSSPLKTAFTISRGAKTSADTIRVTIREGEAVGQGECVPYPRYGETQTGVHAAIEARRAQIEGSLSREALQTAMPAGAARCAVDCALWDLEAKLTGTPVWKLAGLPEPKPIETAVTVSLDTADAMAEAARSTPSRLLKLKLGGPEDLERIEAVHAARPDARLIVDGNEGLLPEQFPAIVKRAADLGVVLIEQPFPAGKDEALLRRPGAVSVCADESAHTSAEIQELARRYDAVNVKLDKTGGLTEAIRTVRAARESGLGVLLGCMVGGSLSMAPAVLLAGLADAADLDGPLWLAEDIAHGLTYSDGMVSPPTSALWG</sequence>
<dbReference type="Gene3D" id="3.30.390.10">
    <property type="entry name" value="Enolase-like, N-terminal domain"/>
    <property type="match status" value="1"/>
</dbReference>
<dbReference type="EMBL" id="CZQD01000019">
    <property type="protein sequence ID" value="CUS56290.1"/>
    <property type="molecule type" value="Genomic_DNA"/>
</dbReference>
<dbReference type="SMART" id="SM00922">
    <property type="entry name" value="MR_MLE"/>
    <property type="match status" value="1"/>
</dbReference>
<dbReference type="Pfam" id="PF02746">
    <property type="entry name" value="MR_MLE_N"/>
    <property type="match status" value="1"/>
</dbReference>
<dbReference type="CDD" id="cd03319">
    <property type="entry name" value="L-Ala-DL-Glu_epimerase"/>
    <property type="match status" value="1"/>
</dbReference>
<evidence type="ECO:0000256" key="6">
    <source>
        <dbReference type="SAM" id="Phobius"/>
    </source>
</evidence>
<evidence type="ECO:0000256" key="2">
    <source>
        <dbReference type="ARBA" id="ARBA00008031"/>
    </source>
</evidence>
<feature type="domain" description="Mandelate racemase/muconate lactonizing enzyme C-terminal" evidence="7">
    <location>
        <begin position="132"/>
        <end position="222"/>
    </location>
</feature>
<feature type="transmembrane region" description="Helical" evidence="6">
    <location>
        <begin position="268"/>
        <end position="292"/>
    </location>
</feature>
<dbReference type="SUPFAM" id="SSF51604">
    <property type="entry name" value="Enolase C-terminal domain-like"/>
    <property type="match status" value="1"/>
</dbReference>
<dbReference type="GO" id="GO:0016855">
    <property type="term" value="F:racemase and epimerase activity, acting on amino acids and derivatives"/>
    <property type="evidence" value="ECO:0007669"/>
    <property type="project" value="InterPro"/>
</dbReference>
<organism evidence="8">
    <name type="scientific">hydrothermal vent metagenome</name>
    <dbReference type="NCBI Taxonomy" id="652676"/>
    <lineage>
        <taxon>unclassified sequences</taxon>
        <taxon>metagenomes</taxon>
        <taxon>ecological metagenomes</taxon>
    </lineage>
</organism>
<evidence type="ECO:0000313" key="8">
    <source>
        <dbReference type="EMBL" id="CUS56290.1"/>
    </source>
</evidence>
<dbReference type="InterPro" id="IPR034603">
    <property type="entry name" value="Dipeptide_epimerase"/>
</dbReference>
<comment type="cofactor">
    <cofactor evidence="1">
        <name>Mg(2+)</name>
        <dbReference type="ChEBI" id="CHEBI:18420"/>
    </cofactor>
</comment>
<gene>
    <name evidence="8" type="ORF">MGWOODY_Hyp2083</name>
</gene>
<protein>
    <submittedName>
        <fullName evidence="8">Muconate cycloisomerase</fullName>
        <ecNumber evidence="8">5.5.1.1</ecNumber>
    </submittedName>
</protein>
<dbReference type="InterPro" id="IPR013341">
    <property type="entry name" value="Mandelate_racemase_N_dom"/>
</dbReference>
<dbReference type="Gene3D" id="3.20.20.120">
    <property type="entry name" value="Enolase-like C-terminal domain"/>
    <property type="match status" value="1"/>
</dbReference>
<evidence type="ECO:0000256" key="1">
    <source>
        <dbReference type="ARBA" id="ARBA00001946"/>
    </source>
</evidence>
<reference evidence="8" key="1">
    <citation type="submission" date="2015-10" db="EMBL/GenBank/DDBJ databases">
        <authorList>
            <person name="Gilbert D.G."/>
        </authorList>
    </citation>
    <scope>NUCLEOTIDE SEQUENCE</scope>
</reference>
<dbReference type="PANTHER" id="PTHR48080:SF3">
    <property type="entry name" value="ENOLASE SUPERFAMILY MEMBER DDB_G0284701"/>
    <property type="match status" value="1"/>
</dbReference>
<dbReference type="SFLD" id="SFLDS00001">
    <property type="entry name" value="Enolase"/>
    <property type="match status" value="1"/>
</dbReference>
<evidence type="ECO:0000259" key="7">
    <source>
        <dbReference type="SMART" id="SM00922"/>
    </source>
</evidence>
<dbReference type="SFLD" id="SFLDF00010">
    <property type="entry name" value="dipeptide_epimerase"/>
    <property type="match status" value="1"/>
</dbReference>
<proteinExistence type="inferred from homology"/>
<keyword evidence="6" id="KW-0812">Transmembrane</keyword>
<dbReference type="SUPFAM" id="SSF54826">
    <property type="entry name" value="Enolase N-terminal domain-like"/>
    <property type="match status" value="1"/>
</dbReference>
<dbReference type="NCBIfam" id="NF042940">
    <property type="entry name" value="racemase_DgcA"/>
    <property type="match status" value="1"/>
</dbReference>
<dbReference type="AlphaFoldDB" id="A0A160TXD8"/>
<evidence type="ECO:0000256" key="3">
    <source>
        <dbReference type="ARBA" id="ARBA00022723"/>
    </source>
</evidence>
<evidence type="ECO:0000256" key="4">
    <source>
        <dbReference type="ARBA" id="ARBA00022842"/>
    </source>
</evidence>
<keyword evidence="6" id="KW-1133">Transmembrane helix</keyword>
<keyword evidence="4" id="KW-0460">Magnesium</keyword>
<dbReference type="PANTHER" id="PTHR48080">
    <property type="entry name" value="D-GALACTONATE DEHYDRATASE-RELATED"/>
    <property type="match status" value="1"/>
</dbReference>
<dbReference type="EC" id="5.5.1.1" evidence="8"/>
<dbReference type="Pfam" id="PF13378">
    <property type="entry name" value="MR_MLE_C"/>
    <property type="match status" value="1"/>
</dbReference>
<dbReference type="InterPro" id="IPR013342">
    <property type="entry name" value="Mandelate_racemase_C"/>
</dbReference>
<dbReference type="InterPro" id="IPR029065">
    <property type="entry name" value="Enolase_C-like"/>
</dbReference>
<comment type="similarity">
    <text evidence="2">Belongs to the mandelate racemase/muconate lactonizing enzyme family.</text>
</comment>
<dbReference type="SFLD" id="SFLDG00180">
    <property type="entry name" value="muconate_cycloisomerase"/>
    <property type="match status" value="1"/>
</dbReference>
<dbReference type="GO" id="GO:0046872">
    <property type="term" value="F:metal ion binding"/>
    <property type="evidence" value="ECO:0007669"/>
    <property type="project" value="UniProtKB-KW"/>
</dbReference>
<dbReference type="InterPro" id="IPR034593">
    <property type="entry name" value="DgoD-like"/>
</dbReference>
<dbReference type="GO" id="GO:0018849">
    <property type="term" value="F:muconate cycloisomerase activity"/>
    <property type="evidence" value="ECO:0007669"/>
    <property type="project" value="UniProtKB-EC"/>
</dbReference>
<keyword evidence="6" id="KW-0472">Membrane</keyword>
<name>A0A160TXD8_9ZZZZ</name>